<evidence type="ECO:0000256" key="3">
    <source>
        <dbReference type="PIRSR" id="PIRSR605511-2"/>
    </source>
</evidence>
<evidence type="ECO:0000313" key="5">
    <source>
        <dbReference type="EMBL" id="GGE68361.1"/>
    </source>
</evidence>
<evidence type="ECO:0000256" key="2">
    <source>
        <dbReference type="PIRSR" id="PIRSR605511-1"/>
    </source>
</evidence>
<evidence type="ECO:0000259" key="4">
    <source>
        <dbReference type="Pfam" id="PF08450"/>
    </source>
</evidence>
<dbReference type="PANTHER" id="PTHR10907:SF47">
    <property type="entry name" value="REGUCALCIN"/>
    <property type="match status" value="1"/>
</dbReference>
<feature type="binding site" evidence="3">
    <location>
        <position position="196"/>
    </location>
    <ligand>
        <name>a divalent metal cation</name>
        <dbReference type="ChEBI" id="CHEBI:60240"/>
    </ligand>
</feature>
<dbReference type="RefSeq" id="WP_188388036.1">
    <property type="nucleotide sequence ID" value="NZ_BMFK01000001.1"/>
</dbReference>
<organism evidence="5 6">
    <name type="scientific">Priestia taiwanensis</name>
    <dbReference type="NCBI Taxonomy" id="1347902"/>
    <lineage>
        <taxon>Bacteria</taxon>
        <taxon>Bacillati</taxon>
        <taxon>Bacillota</taxon>
        <taxon>Bacilli</taxon>
        <taxon>Bacillales</taxon>
        <taxon>Bacillaceae</taxon>
        <taxon>Priestia</taxon>
    </lineage>
</organism>
<evidence type="ECO:0000256" key="1">
    <source>
        <dbReference type="ARBA" id="ARBA00008853"/>
    </source>
</evidence>
<keyword evidence="6" id="KW-1185">Reference proteome</keyword>
<dbReference type="EMBL" id="BMFK01000001">
    <property type="protein sequence ID" value="GGE68361.1"/>
    <property type="molecule type" value="Genomic_DNA"/>
</dbReference>
<dbReference type="InterPro" id="IPR013658">
    <property type="entry name" value="SGL"/>
</dbReference>
<gene>
    <name evidence="5" type="ORF">GCM10007140_18070</name>
</gene>
<feature type="binding site" evidence="3">
    <location>
        <position position="15"/>
    </location>
    <ligand>
        <name>a divalent metal cation</name>
        <dbReference type="ChEBI" id="CHEBI:60240"/>
    </ligand>
</feature>
<dbReference type="AlphaFoldDB" id="A0A917AR05"/>
<dbReference type="Gene3D" id="2.120.10.30">
    <property type="entry name" value="TolB, C-terminal domain"/>
    <property type="match status" value="1"/>
</dbReference>
<dbReference type="Proteomes" id="UP000605259">
    <property type="component" value="Unassembled WGS sequence"/>
</dbReference>
<name>A0A917AR05_9BACI</name>
<protein>
    <recommendedName>
        <fullName evidence="4">SMP-30/Gluconolactonase/LRE-like region domain-containing protein</fullName>
    </recommendedName>
</protein>
<proteinExistence type="inferred from homology"/>
<reference evidence="5" key="2">
    <citation type="submission" date="2020-09" db="EMBL/GenBank/DDBJ databases">
        <authorList>
            <person name="Sun Q."/>
            <person name="Zhou Y."/>
        </authorList>
    </citation>
    <scope>NUCLEOTIDE SEQUENCE</scope>
    <source>
        <strain evidence="5">CGMCC 1.12698</strain>
    </source>
</reference>
<keyword evidence="3" id="KW-0479">Metal-binding</keyword>
<comment type="caution">
    <text evidence="5">The sequence shown here is derived from an EMBL/GenBank/DDBJ whole genome shotgun (WGS) entry which is preliminary data.</text>
</comment>
<feature type="binding site" evidence="3">
    <location>
        <position position="100"/>
    </location>
    <ligand>
        <name>substrate</name>
    </ligand>
</feature>
<sequence>MIVKPLHEKRAMLGEGPTWDDTNNRLYWVDFTGQAICFWDEAINEVTSVPTSHKVSAFALGHNKQPVVATEAGFQLLNVETGECTKLLDPEEENEANRFNDGKVDPHGRFWAGSISADRSPTAALYCMYDTETVITKLRGVCNSNGLAWSPDAKMFYHIDTTMLQVFAYDYEKKSGDITNRHVVIDFNDRGFGKPDGMTIDIEGKLWIAHWGGGMVSRWCPLTGEQLAAITIPTVNVTSCTFGGMNLDTLFITTARNEADQEDTEGGKVFMVKVGVQGLPTNRCVF</sequence>
<feature type="binding site" evidence="3">
    <location>
        <position position="98"/>
    </location>
    <ligand>
        <name>substrate</name>
    </ligand>
</feature>
<feature type="domain" description="SMP-30/Gluconolactonase/LRE-like region" evidence="4">
    <location>
        <begin position="13"/>
        <end position="256"/>
    </location>
</feature>
<feature type="binding site" evidence="3">
    <location>
        <position position="145"/>
    </location>
    <ligand>
        <name>a divalent metal cation</name>
        <dbReference type="ChEBI" id="CHEBI:60240"/>
    </ligand>
</feature>
<dbReference type="GO" id="GO:0019853">
    <property type="term" value="P:L-ascorbic acid biosynthetic process"/>
    <property type="evidence" value="ECO:0007669"/>
    <property type="project" value="TreeGrafter"/>
</dbReference>
<dbReference type="GO" id="GO:0005509">
    <property type="term" value="F:calcium ion binding"/>
    <property type="evidence" value="ECO:0007669"/>
    <property type="project" value="TreeGrafter"/>
</dbReference>
<dbReference type="InterPro" id="IPR005511">
    <property type="entry name" value="SMP-30"/>
</dbReference>
<dbReference type="SUPFAM" id="SSF63829">
    <property type="entry name" value="Calcium-dependent phosphotriesterase"/>
    <property type="match status" value="1"/>
</dbReference>
<reference evidence="5" key="1">
    <citation type="journal article" date="2014" name="Int. J. Syst. Evol. Microbiol.">
        <title>Complete genome sequence of Corynebacterium casei LMG S-19264T (=DSM 44701T), isolated from a smear-ripened cheese.</title>
        <authorList>
            <consortium name="US DOE Joint Genome Institute (JGI-PGF)"/>
            <person name="Walter F."/>
            <person name="Albersmeier A."/>
            <person name="Kalinowski J."/>
            <person name="Ruckert C."/>
        </authorList>
    </citation>
    <scope>NUCLEOTIDE SEQUENCE</scope>
    <source>
        <strain evidence="5">CGMCC 1.12698</strain>
    </source>
</reference>
<keyword evidence="3" id="KW-0862">Zinc</keyword>
<comment type="cofactor">
    <cofactor evidence="3">
        <name>Zn(2+)</name>
        <dbReference type="ChEBI" id="CHEBI:29105"/>
    </cofactor>
    <text evidence="3">Binds 1 divalent metal cation per subunit.</text>
</comment>
<dbReference type="Pfam" id="PF08450">
    <property type="entry name" value="SGL"/>
    <property type="match status" value="1"/>
</dbReference>
<feature type="active site" description="Proton donor/acceptor" evidence="2">
    <location>
        <position position="196"/>
    </location>
</feature>
<dbReference type="PRINTS" id="PR01790">
    <property type="entry name" value="SMP30FAMILY"/>
</dbReference>
<dbReference type="GO" id="GO:0004341">
    <property type="term" value="F:gluconolactonase activity"/>
    <property type="evidence" value="ECO:0007669"/>
    <property type="project" value="TreeGrafter"/>
</dbReference>
<evidence type="ECO:0000313" key="6">
    <source>
        <dbReference type="Proteomes" id="UP000605259"/>
    </source>
</evidence>
<feature type="binding site" evidence="3">
    <location>
        <position position="118"/>
    </location>
    <ligand>
        <name>substrate</name>
    </ligand>
</feature>
<comment type="similarity">
    <text evidence="1">Belongs to the SMP-30/CGR1 family.</text>
</comment>
<accession>A0A917AR05</accession>
<dbReference type="InterPro" id="IPR011042">
    <property type="entry name" value="6-blade_b-propeller_TolB-like"/>
</dbReference>
<dbReference type="PANTHER" id="PTHR10907">
    <property type="entry name" value="REGUCALCIN"/>
    <property type="match status" value="1"/>
</dbReference>